<reference evidence="1 2" key="1">
    <citation type="submission" date="2017-12" db="EMBL/GenBank/DDBJ databases">
        <title>Comparative genomics of Botrytis spp.</title>
        <authorList>
            <person name="Valero-Jimenez C.A."/>
            <person name="Tapia P."/>
            <person name="Veloso J."/>
            <person name="Silva-Moreno E."/>
            <person name="Staats M."/>
            <person name="Valdes J.H."/>
            <person name="Van Kan J.A.L."/>
        </authorList>
    </citation>
    <scope>NUCLEOTIDE SEQUENCE [LARGE SCALE GENOMIC DNA]</scope>
    <source>
        <strain evidence="1 2">MUCL2120</strain>
    </source>
</reference>
<comment type="caution">
    <text evidence="1">The sequence shown here is derived from an EMBL/GenBank/DDBJ whole genome shotgun (WGS) entry which is preliminary data.</text>
</comment>
<sequence length="60" mass="6897">MSQFESKHRHDELDTVTVTCIIMTFIFRNTVHTMGLGIKDRELGCAIVDFEMDDEMSEDG</sequence>
<gene>
    <name evidence="1" type="ORF">BOTNAR_0257g00100</name>
</gene>
<evidence type="ECO:0000313" key="2">
    <source>
        <dbReference type="Proteomes" id="UP000297452"/>
    </source>
</evidence>
<proteinExistence type="predicted"/>
<keyword evidence="2" id="KW-1185">Reference proteome</keyword>
<protein>
    <submittedName>
        <fullName evidence="1">Uncharacterized protein</fullName>
    </submittedName>
</protein>
<name>A0A4Z1I0B1_9HELO</name>
<dbReference type="EMBL" id="PQXJ01000257">
    <property type="protein sequence ID" value="TGO54871.1"/>
    <property type="molecule type" value="Genomic_DNA"/>
</dbReference>
<organism evidence="1 2">
    <name type="scientific">Botryotinia narcissicola</name>
    <dbReference type="NCBI Taxonomy" id="278944"/>
    <lineage>
        <taxon>Eukaryota</taxon>
        <taxon>Fungi</taxon>
        <taxon>Dikarya</taxon>
        <taxon>Ascomycota</taxon>
        <taxon>Pezizomycotina</taxon>
        <taxon>Leotiomycetes</taxon>
        <taxon>Helotiales</taxon>
        <taxon>Sclerotiniaceae</taxon>
        <taxon>Botryotinia</taxon>
    </lineage>
</organism>
<dbReference type="AlphaFoldDB" id="A0A4Z1I0B1"/>
<accession>A0A4Z1I0B1</accession>
<evidence type="ECO:0000313" key="1">
    <source>
        <dbReference type="EMBL" id="TGO54871.1"/>
    </source>
</evidence>
<dbReference type="Proteomes" id="UP000297452">
    <property type="component" value="Unassembled WGS sequence"/>
</dbReference>